<protein>
    <recommendedName>
        <fullName evidence="8">Zn(2)-C6 fungal-type domain-containing protein</fullName>
    </recommendedName>
</protein>
<evidence type="ECO:0000256" key="3">
    <source>
        <dbReference type="ARBA" id="ARBA00023015"/>
    </source>
</evidence>
<evidence type="ECO:0000256" key="2">
    <source>
        <dbReference type="ARBA" id="ARBA00022833"/>
    </source>
</evidence>
<evidence type="ECO:0000256" key="4">
    <source>
        <dbReference type="ARBA" id="ARBA00023125"/>
    </source>
</evidence>
<evidence type="ECO:0000256" key="1">
    <source>
        <dbReference type="ARBA" id="ARBA00022723"/>
    </source>
</evidence>
<reference evidence="9" key="1">
    <citation type="journal article" date="2020" name="Stud. Mycol.">
        <title>101 Dothideomycetes genomes: a test case for predicting lifestyles and emergence of pathogens.</title>
        <authorList>
            <person name="Haridas S."/>
            <person name="Albert R."/>
            <person name="Binder M."/>
            <person name="Bloem J."/>
            <person name="Labutti K."/>
            <person name="Salamov A."/>
            <person name="Andreopoulos B."/>
            <person name="Baker S."/>
            <person name="Barry K."/>
            <person name="Bills G."/>
            <person name="Bluhm B."/>
            <person name="Cannon C."/>
            <person name="Castanera R."/>
            <person name="Culley D."/>
            <person name="Daum C."/>
            <person name="Ezra D."/>
            <person name="Gonzalez J."/>
            <person name="Henrissat B."/>
            <person name="Kuo A."/>
            <person name="Liang C."/>
            <person name="Lipzen A."/>
            <person name="Lutzoni F."/>
            <person name="Magnuson J."/>
            <person name="Mondo S."/>
            <person name="Nolan M."/>
            <person name="Ohm R."/>
            <person name="Pangilinan J."/>
            <person name="Park H.-J."/>
            <person name="Ramirez L."/>
            <person name="Alfaro M."/>
            <person name="Sun H."/>
            <person name="Tritt A."/>
            <person name="Yoshinaga Y."/>
            <person name="Zwiers L.-H."/>
            <person name="Turgeon B."/>
            <person name="Goodwin S."/>
            <person name="Spatafora J."/>
            <person name="Crous P."/>
            <person name="Grigoriev I."/>
        </authorList>
    </citation>
    <scope>NUCLEOTIDE SEQUENCE</scope>
    <source>
        <strain evidence="9">ATCC 36951</strain>
    </source>
</reference>
<feature type="region of interest" description="Disordered" evidence="7">
    <location>
        <begin position="944"/>
        <end position="972"/>
    </location>
</feature>
<dbReference type="OrthoDB" id="3598904at2759"/>
<evidence type="ECO:0000256" key="6">
    <source>
        <dbReference type="ARBA" id="ARBA00023242"/>
    </source>
</evidence>
<evidence type="ECO:0000256" key="7">
    <source>
        <dbReference type="SAM" id="MobiDB-lite"/>
    </source>
</evidence>
<dbReference type="Pfam" id="PF00172">
    <property type="entry name" value="Zn_clus"/>
    <property type="match status" value="1"/>
</dbReference>
<dbReference type="PROSITE" id="PS50048">
    <property type="entry name" value="ZN2_CY6_FUNGAL_2"/>
    <property type="match status" value="1"/>
</dbReference>
<dbReference type="GeneID" id="54567885"/>
<dbReference type="InterPro" id="IPR052360">
    <property type="entry name" value="Transcr_Regulatory_Proteins"/>
</dbReference>
<evidence type="ECO:0000313" key="10">
    <source>
        <dbReference type="Proteomes" id="UP000799537"/>
    </source>
</evidence>
<evidence type="ECO:0000256" key="5">
    <source>
        <dbReference type="ARBA" id="ARBA00023163"/>
    </source>
</evidence>
<evidence type="ECO:0000313" key="9">
    <source>
        <dbReference type="EMBL" id="KAF2159346.1"/>
    </source>
</evidence>
<feature type="region of interest" description="Disordered" evidence="7">
    <location>
        <begin position="716"/>
        <end position="739"/>
    </location>
</feature>
<keyword evidence="2" id="KW-0862">Zinc</keyword>
<dbReference type="Proteomes" id="UP000799537">
    <property type="component" value="Unassembled WGS sequence"/>
</dbReference>
<gene>
    <name evidence="9" type="ORF">M409DRAFT_60928</name>
</gene>
<dbReference type="GO" id="GO:0008270">
    <property type="term" value="F:zinc ion binding"/>
    <property type="evidence" value="ECO:0007669"/>
    <property type="project" value="InterPro"/>
</dbReference>
<keyword evidence="4" id="KW-0238">DNA-binding</keyword>
<dbReference type="PROSITE" id="PS00463">
    <property type="entry name" value="ZN2_CY6_FUNGAL_1"/>
    <property type="match status" value="1"/>
</dbReference>
<dbReference type="CDD" id="cd00067">
    <property type="entry name" value="GAL4"/>
    <property type="match status" value="1"/>
</dbReference>
<dbReference type="SMART" id="SM00066">
    <property type="entry name" value="GAL4"/>
    <property type="match status" value="1"/>
</dbReference>
<keyword evidence="10" id="KW-1185">Reference proteome</keyword>
<dbReference type="Pfam" id="PF11951">
    <property type="entry name" value="Fungal_trans_2"/>
    <property type="match status" value="1"/>
</dbReference>
<dbReference type="Gene3D" id="4.10.240.10">
    <property type="entry name" value="Zn(2)-C6 fungal-type DNA-binding domain"/>
    <property type="match status" value="1"/>
</dbReference>
<keyword evidence="6" id="KW-0539">Nucleus</keyword>
<dbReference type="GO" id="GO:0003677">
    <property type="term" value="F:DNA binding"/>
    <property type="evidence" value="ECO:0007669"/>
    <property type="project" value="UniProtKB-KW"/>
</dbReference>
<dbReference type="InterPro" id="IPR036864">
    <property type="entry name" value="Zn2-C6_fun-type_DNA-bd_sf"/>
</dbReference>
<dbReference type="EMBL" id="ML993639">
    <property type="protein sequence ID" value="KAF2159346.1"/>
    <property type="molecule type" value="Genomic_DNA"/>
</dbReference>
<keyword evidence="5" id="KW-0804">Transcription</keyword>
<keyword evidence="1" id="KW-0479">Metal-binding</keyword>
<evidence type="ECO:0000259" key="8">
    <source>
        <dbReference type="PROSITE" id="PS50048"/>
    </source>
</evidence>
<dbReference type="GO" id="GO:0000981">
    <property type="term" value="F:DNA-binding transcription factor activity, RNA polymerase II-specific"/>
    <property type="evidence" value="ECO:0007669"/>
    <property type="project" value="InterPro"/>
</dbReference>
<keyword evidence="3" id="KW-0805">Transcription regulation</keyword>
<feature type="domain" description="Zn(2)-C6 fungal-type" evidence="8">
    <location>
        <begin position="18"/>
        <end position="48"/>
    </location>
</feature>
<dbReference type="AlphaFoldDB" id="A0A6A6C0W1"/>
<feature type="compositionally biased region" description="Polar residues" evidence="7">
    <location>
        <begin position="625"/>
        <end position="635"/>
    </location>
</feature>
<feature type="compositionally biased region" description="Basic residues" evidence="7">
    <location>
        <begin position="948"/>
        <end position="963"/>
    </location>
</feature>
<feature type="region of interest" description="Disordered" evidence="7">
    <location>
        <begin position="617"/>
        <end position="665"/>
    </location>
</feature>
<name>A0A6A6C0W1_ZASCE</name>
<feature type="region of interest" description="Disordered" evidence="7">
    <location>
        <begin position="50"/>
        <end position="69"/>
    </location>
</feature>
<organism evidence="9 10">
    <name type="scientific">Zasmidium cellare ATCC 36951</name>
    <dbReference type="NCBI Taxonomy" id="1080233"/>
    <lineage>
        <taxon>Eukaryota</taxon>
        <taxon>Fungi</taxon>
        <taxon>Dikarya</taxon>
        <taxon>Ascomycota</taxon>
        <taxon>Pezizomycotina</taxon>
        <taxon>Dothideomycetes</taxon>
        <taxon>Dothideomycetidae</taxon>
        <taxon>Mycosphaerellales</taxon>
        <taxon>Mycosphaerellaceae</taxon>
        <taxon>Zasmidium</taxon>
    </lineage>
</organism>
<dbReference type="InterPro" id="IPR001138">
    <property type="entry name" value="Zn2Cys6_DnaBD"/>
</dbReference>
<accession>A0A6A6C0W1</accession>
<proteinExistence type="predicted"/>
<dbReference type="SUPFAM" id="SSF57701">
    <property type="entry name" value="Zn2/Cys6 DNA-binding domain"/>
    <property type="match status" value="1"/>
</dbReference>
<feature type="compositionally biased region" description="Low complexity" evidence="7">
    <location>
        <begin position="650"/>
        <end position="665"/>
    </location>
</feature>
<dbReference type="PANTHER" id="PTHR36206:SF4">
    <property type="entry name" value="HYPOTHETICAL CONSERVED PROTEIN (EUROFUNG)-RELATED"/>
    <property type="match status" value="1"/>
</dbReference>
<dbReference type="InterPro" id="IPR021858">
    <property type="entry name" value="Fun_TF"/>
</dbReference>
<dbReference type="RefSeq" id="XP_033660235.1">
    <property type="nucleotide sequence ID" value="XM_033814613.1"/>
</dbReference>
<sequence length="1211" mass="135779">MTKLAHRVRAFAPKTKSGCKTCRSRRIKCDETKPSCKKCLTGDRTCEWFESASPTPPKSSPESSDQSERRVLLPARSAVYVPDPSSADVQPSSLGLGLDAWERSALGFFINRTARDLGYSFPTIEWISRTLQLSHEEPALRYAMVALGSMHQARRAYTHTSMSPVIEPGHLKNALGGYGKAMTHLRRRIEDSSVGNRIQTTSMILLSCLLFFCFEQLQGEQATACLHMQKGQRIIKEMLSSPHSTQIEPFLKATYGLFSGFEDLDFTLFQGQTLDPTDRRGVAEIAASMPAYFYNFEQAKICLKGLEQARGRFVSELMNLANDALKTLEAVPTDPAVVLCLQHCVSRVVELGDRRDLVKDLDDLQHGYDAWLSAFANAGTGLRGTPHSWAVIRMQCLISRFSARIMREPAEKVCDLYEDDFVEVLNLAEQCLLVYPSTDDFFASLSGMLSSSGYGLALSTDLLPHIALCGFKSRRTSTRERAIDILTVANKHDGVYQSAILARFVRRPAQCEQGRAMELGYYPGPNGFDASQIPEEARVADTVFAQVKYRPRSINMISCRYVRNEAGEPRFEITEDICDLFTGEDQSSTTYDIATPQSCQQGMPHSTATLVRISPESGSIDGARTENTCPSSSDNIEGVLVPLIPPKGQPSSSASPSSASSAPSAPANIHPVFSLGKDSKYSSWKSYPPRVSTANYSRSPGLIEDKRLMRIPAGTLPDECSRTESTLQPVVPRTQRAERELDNAKSPLLKLPAEIRNEIYELCVPHGEVFDTASALTTRIEGVEEGTASYVTPIQSRNAYEHHFGITQACRQLRKATIKMCYSGNIFMLRVVEPQNYSYKSNYPEAAAHPAETWLKTRSLEARQALSQVILQYRGVYDYYQGMDMVLFEPSLESYRLISVADVGIFEGWHASGEPHLANYQRCYEEQRIEHDFEDVLRKAKEGDMTARRHAVRRATSKRKHQPHREPPSTNTDLVTHWVATTATMARSPRFSQRQQKQREDSKHYSRLLILPPELRNRIFAFALPSSQSFITGFEDGRLDLGGDIATFKTICEASAYEQEFGLTQVCRQIRRETLKMAYAANTFWLDAHPRCGMPYAEAWIRSRPKEVLPFITKVVLESPRTYCDCACLSRSTKGSFDFDSGRVQTAKVGRGFCGGCWSAIADRVAEGHVRTMERVIKYSNATRRLFDLVEEFRWRTSQNFDTLQKIMGDS</sequence>
<dbReference type="PANTHER" id="PTHR36206">
    <property type="entry name" value="ASPERCRYPTIN BIOSYNTHESIS CLUSTER-SPECIFIC TRANSCRIPTION REGULATOR ATNN-RELATED"/>
    <property type="match status" value="1"/>
</dbReference>